<dbReference type="Proteomes" id="UP001287286">
    <property type="component" value="Unassembled WGS sequence"/>
</dbReference>
<sequence length="223" mass="24453">MHPPQLVPGYHKHAAMGWSCPLFTSGVYDALADCESSVRERLEQAVPSVWAADSEPTMRDVESWRTTLLELLAELQKQHSLPFAWFAVRPGAKRRRGQDARPVWHVFSSKVFAAFYRTESLQQSASKGTTHAECPHASTCVPALERLYAGYFGTDAADDSALDGVASLTGDQAIVWSILMALYTIGVLGFAVNSTVVGYRVQQIVDALWPCVRSVALGMSTFT</sequence>
<accession>A0ABR0BF62</accession>
<evidence type="ECO:0000313" key="3">
    <source>
        <dbReference type="Proteomes" id="UP001287286"/>
    </source>
</evidence>
<evidence type="ECO:0000256" key="1">
    <source>
        <dbReference type="SAM" id="Phobius"/>
    </source>
</evidence>
<gene>
    <name evidence="2" type="ORF">Purlil1_13119</name>
</gene>
<keyword evidence="3" id="KW-1185">Reference proteome</keyword>
<name>A0ABR0BF62_PURLI</name>
<keyword evidence="1" id="KW-1133">Transmembrane helix</keyword>
<organism evidence="2 3">
    <name type="scientific">Purpureocillium lilacinum</name>
    <name type="common">Paecilomyces lilacinus</name>
    <dbReference type="NCBI Taxonomy" id="33203"/>
    <lineage>
        <taxon>Eukaryota</taxon>
        <taxon>Fungi</taxon>
        <taxon>Dikarya</taxon>
        <taxon>Ascomycota</taxon>
        <taxon>Pezizomycotina</taxon>
        <taxon>Sordariomycetes</taxon>
        <taxon>Hypocreomycetidae</taxon>
        <taxon>Hypocreales</taxon>
        <taxon>Ophiocordycipitaceae</taxon>
        <taxon>Purpureocillium</taxon>
    </lineage>
</organism>
<keyword evidence="1" id="KW-0472">Membrane</keyword>
<evidence type="ECO:0000313" key="2">
    <source>
        <dbReference type="EMBL" id="KAK4073280.1"/>
    </source>
</evidence>
<reference evidence="2 3" key="1">
    <citation type="journal article" date="2024" name="Microbiol. Resour. Announc.">
        <title>Genome annotations for the ascomycete fungi Trichoderma harzianum, Trichoderma aggressivum, and Purpureocillium lilacinum.</title>
        <authorList>
            <person name="Beijen E.P.W."/>
            <person name="Ohm R.A."/>
        </authorList>
    </citation>
    <scope>NUCLEOTIDE SEQUENCE [LARGE SCALE GENOMIC DNA]</scope>
    <source>
        <strain evidence="2 3">CBS 150709</strain>
    </source>
</reference>
<dbReference type="EMBL" id="JAWRVI010000167">
    <property type="protein sequence ID" value="KAK4073280.1"/>
    <property type="molecule type" value="Genomic_DNA"/>
</dbReference>
<feature type="transmembrane region" description="Helical" evidence="1">
    <location>
        <begin position="173"/>
        <end position="192"/>
    </location>
</feature>
<proteinExistence type="predicted"/>
<protein>
    <submittedName>
        <fullName evidence="2">Uncharacterized protein</fullName>
    </submittedName>
</protein>
<comment type="caution">
    <text evidence="2">The sequence shown here is derived from an EMBL/GenBank/DDBJ whole genome shotgun (WGS) entry which is preliminary data.</text>
</comment>
<keyword evidence="1" id="KW-0812">Transmembrane</keyword>